<evidence type="ECO:0000256" key="17">
    <source>
        <dbReference type="SAM" id="Phobius"/>
    </source>
</evidence>
<evidence type="ECO:0000256" key="12">
    <source>
        <dbReference type="ARBA" id="ARBA00023136"/>
    </source>
</evidence>
<evidence type="ECO:0000256" key="16">
    <source>
        <dbReference type="RuleBase" id="RU368049"/>
    </source>
</evidence>
<dbReference type="PANTHER" id="PTHR24302">
    <property type="entry name" value="CYTOCHROME P450 FAMILY 3"/>
    <property type="match status" value="1"/>
</dbReference>
<dbReference type="GO" id="GO:0020037">
    <property type="term" value="F:heme binding"/>
    <property type="evidence" value="ECO:0007669"/>
    <property type="project" value="UniProtKB-UniRule"/>
</dbReference>
<feature type="transmembrane region" description="Helical" evidence="17">
    <location>
        <begin position="6"/>
        <end position="25"/>
    </location>
</feature>
<dbReference type="PRINTS" id="PR00464">
    <property type="entry name" value="EP450II"/>
</dbReference>
<comment type="subcellular location">
    <subcellularLocation>
        <location evidence="3 16">Endoplasmic reticulum membrane</location>
        <topology evidence="3">Peripheral membrane protein</topology>
    </subcellularLocation>
    <subcellularLocation>
        <location evidence="2 16">Microsome membrane</location>
        <topology evidence="2">Peripheral membrane protein</topology>
    </subcellularLocation>
</comment>
<dbReference type="EMBL" id="JAUYZG010000004">
    <property type="protein sequence ID" value="KAK2909572.1"/>
    <property type="molecule type" value="Genomic_DNA"/>
</dbReference>
<dbReference type="PANTHER" id="PTHR24302:SF32">
    <property type="entry name" value="CYTOCHROME P450, FAMILY 3, SUBFAMILY A, POLYPEPTIDE 65"/>
    <property type="match status" value="1"/>
</dbReference>
<dbReference type="InterPro" id="IPR008072">
    <property type="entry name" value="Cyt_P450_E_CYP3A"/>
</dbReference>
<feature type="binding site" description="axial binding residue" evidence="14">
    <location>
        <position position="450"/>
    </location>
    <ligand>
        <name>heme</name>
        <dbReference type="ChEBI" id="CHEBI:30413"/>
    </ligand>
    <ligandPart>
        <name>Fe</name>
        <dbReference type="ChEBI" id="CHEBI:18248"/>
    </ligandPart>
</feature>
<dbReference type="Pfam" id="PF00067">
    <property type="entry name" value="p450"/>
    <property type="match status" value="1"/>
</dbReference>
<keyword evidence="5 14" id="KW-0349">Heme</keyword>
<keyword evidence="6 14" id="KW-0479">Metal-binding</keyword>
<proteinExistence type="inferred from homology"/>
<comment type="function">
    <text evidence="16">Cytochromes P450 are a group of heme-thiolate monooxygenases. In liver microsomes, this enzyme is involved in an NADPH-dependent electron transport pathway. It oxidizes a variety of structurally unrelated compounds, including steroids, fatty acids, and xenobiotics.</text>
</comment>
<evidence type="ECO:0000256" key="6">
    <source>
        <dbReference type="ARBA" id="ARBA00022723"/>
    </source>
</evidence>
<evidence type="ECO:0000256" key="15">
    <source>
        <dbReference type="RuleBase" id="RU000461"/>
    </source>
</evidence>
<keyword evidence="9 15" id="KW-0560">Oxidoreductase</keyword>
<keyword evidence="8 16" id="KW-0492">Microsome</keyword>
<name>A0AA88TVS3_9TELE</name>
<organism evidence="18 19">
    <name type="scientific">Cirrhinus molitorella</name>
    <name type="common">mud carp</name>
    <dbReference type="NCBI Taxonomy" id="172907"/>
    <lineage>
        <taxon>Eukaryota</taxon>
        <taxon>Metazoa</taxon>
        <taxon>Chordata</taxon>
        <taxon>Craniata</taxon>
        <taxon>Vertebrata</taxon>
        <taxon>Euteleostomi</taxon>
        <taxon>Actinopterygii</taxon>
        <taxon>Neopterygii</taxon>
        <taxon>Teleostei</taxon>
        <taxon>Ostariophysi</taxon>
        <taxon>Cypriniformes</taxon>
        <taxon>Cyprinidae</taxon>
        <taxon>Labeoninae</taxon>
        <taxon>Labeonini</taxon>
        <taxon>Cirrhinus</taxon>
    </lineage>
</organism>
<dbReference type="SUPFAM" id="SSF48264">
    <property type="entry name" value="Cytochrome P450"/>
    <property type="match status" value="1"/>
</dbReference>
<comment type="caution">
    <text evidence="18">The sequence shown here is derived from an EMBL/GenBank/DDBJ whole genome shotgun (WGS) entry which is preliminary data.</text>
</comment>
<evidence type="ECO:0000256" key="14">
    <source>
        <dbReference type="PIRSR" id="PIRSR602402-1"/>
    </source>
</evidence>
<dbReference type="PROSITE" id="PS00086">
    <property type="entry name" value="CYTOCHROME_P450"/>
    <property type="match status" value="1"/>
</dbReference>
<evidence type="ECO:0000256" key="8">
    <source>
        <dbReference type="ARBA" id="ARBA00022848"/>
    </source>
</evidence>
<dbReference type="Proteomes" id="UP001187343">
    <property type="component" value="Unassembled WGS sequence"/>
</dbReference>
<evidence type="ECO:0000256" key="2">
    <source>
        <dbReference type="ARBA" id="ARBA00004174"/>
    </source>
</evidence>
<sequence length="518" mass="59389">MSYSLFFSAETWALLILFVALLFIYGSWPHSFFKKLGIPGPKPLPFFGTMLEYKKGFHNFDVECFKKYGRVWGIYDARQPVLSIMDQSIIKTILVKECYSLFTNRRNFRLNGPLYDAVSLVEDDDWRRIRSVLSPSFTSGRLKEMFGIMKTHSHILVDNLEKTARRGETVDIKEFFGAFSMDVVTSTSFSVDIDSLNNPKDPFVTNIKKMLKFDLLNPMFLIIGLFPFLTPVLEKMDFAFFPTSVTDFFFAALQKIKSERVANNHKKKRVDFLQLMVDSQTAGKAERGSSEEHPKKGLSDHEILSQSIIFILGGYETSSSTLSFFFYNMATNPEAMKKLQEEIDQTFPNRAPVDYEAMMNMDYLDAALCESLRVFPIVGRLERVCKKTVDINGLLIPKDTVVMIPTFVLHRDPDYWSDPESFKPERFTKGNKESIDPYMYMPFGLGPRNCIGMRFAQVTMKLAIVEVLQRFDVSVCAETQVPLELGNNGFLVPKNPVKLKFKPRKVSLSEDICNNHKS</sequence>
<keyword evidence="12 17" id="KW-0472">Membrane</keyword>
<dbReference type="Gene3D" id="1.10.630.10">
    <property type="entry name" value="Cytochrome P450"/>
    <property type="match status" value="1"/>
</dbReference>
<protein>
    <recommendedName>
        <fullName evidence="16">Cytochrome P450 3A</fullName>
        <ecNumber evidence="16">1.14.14.-</ecNumber>
    </recommendedName>
</protein>
<dbReference type="GO" id="GO:0005506">
    <property type="term" value="F:iron ion binding"/>
    <property type="evidence" value="ECO:0007669"/>
    <property type="project" value="UniProtKB-UniRule"/>
</dbReference>
<keyword evidence="19" id="KW-1185">Reference proteome</keyword>
<evidence type="ECO:0000256" key="11">
    <source>
        <dbReference type="ARBA" id="ARBA00023033"/>
    </source>
</evidence>
<dbReference type="InterPro" id="IPR017972">
    <property type="entry name" value="Cyt_P450_CS"/>
</dbReference>
<comment type="similarity">
    <text evidence="4 15">Belongs to the cytochrome P450 family.</text>
</comment>
<evidence type="ECO:0000256" key="13">
    <source>
        <dbReference type="ARBA" id="ARBA00047827"/>
    </source>
</evidence>
<evidence type="ECO:0000313" key="18">
    <source>
        <dbReference type="EMBL" id="KAK2909572.1"/>
    </source>
</evidence>
<evidence type="ECO:0000256" key="7">
    <source>
        <dbReference type="ARBA" id="ARBA00022824"/>
    </source>
</evidence>
<dbReference type="InterPro" id="IPR036396">
    <property type="entry name" value="Cyt_P450_sf"/>
</dbReference>
<evidence type="ECO:0000256" key="5">
    <source>
        <dbReference type="ARBA" id="ARBA00022617"/>
    </source>
</evidence>
<evidence type="ECO:0000256" key="10">
    <source>
        <dbReference type="ARBA" id="ARBA00023004"/>
    </source>
</evidence>
<dbReference type="AlphaFoldDB" id="A0AA88TVS3"/>
<keyword evidence="10 14" id="KW-0408">Iron</keyword>
<gene>
    <name evidence="18" type="ORF">Q8A67_005409</name>
</gene>
<keyword evidence="7 16" id="KW-0256">Endoplasmic reticulum</keyword>
<dbReference type="InterPro" id="IPR002402">
    <property type="entry name" value="Cyt_P450_E_grp-II"/>
</dbReference>
<evidence type="ECO:0000256" key="4">
    <source>
        <dbReference type="ARBA" id="ARBA00010617"/>
    </source>
</evidence>
<dbReference type="PRINTS" id="PR00385">
    <property type="entry name" value="P450"/>
</dbReference>
<reference evidence="18" key="1">
    <citation type="submission" date="2023-08" db="EMBL/GenBank/DDBJ databases">
        <title>Chromosome-level Genome Assembly of mud carp (Cirrhinus molitorella).</title>
        <authorList>
            <person name="Liu H."/>
        </authorList>
    </citation>
    <scope>NUCLEOTIDE SEQUENCE</scope>
    <source>
        <strain evidence="18">Prfri</strain>
        <tissue evidence="18">Muscle</tissue>
    </source>
</reference>
<dbReference type="InterPro" id="IPR001128">
    <property type="entry name" value="Cyt_P450"/>
</dbReference>
<evidence type="ECO:0000256" key="1">
    <source>
        <dbReference type="ARBA" id="ARBA00001971"/>
    </source>
</evidence>
<evidence type="ECO:0000256" key="9">
    <source>
        <dbReference type="ARBA" id="ARBA00023002"/>
    </source>
</evidence>
<dbReference type="FunFam" id="1.10.630.10:FF:000003">
    <property type="entry name" value="cytochrome P450 3A12-like isoform X2"/>
    <property type="match status" value="1"/>
</dbReference>
<keyword evidence="11 15" id="KW-0503">Monooxygenase</keyword>
<comment type="cofactor">
    <cofactor evidence="1 14 16">
        <name>heme</name>
        <dbReference type="ChEBI" id="CHEBI:30413"/>
    </cofactor>
</comment>
<accession>A0AA88TVS3</accession>
<feature type="transmembrane region" description="Helical" evidence="17">
    <location>
        <begin position="215"/>
        <end position="233"/>
    </location>
</feature>
<dbReference type="PRINTS" id="PR01689">
    <property type="entry name" value="EP450IICYP3A"/>
</dbReference>
<comment type="catalytic activity">
    <reaction evidence="13 16">
        <text>an organic molecule + reduced [NADPH--hemoprotein reductase] + O2 = an alcohol + oxidized [NADPH--hemoprotein reductase] + H2O + H(+)</text>
        <dbReference type="Rhea" id="RHEA:17149"/>
        <dbReference type="Rhea" id="RHEA-COMP:11964"/>
        <dbReference type="Rhea" id="RHEA-COMP:11965"/>
        <dbReference type="ChEBI" id="CHEBI:15377"/>
        <dbReference type="ChEBI" id="CHEBI:15378"/>
        <dbReference type="ChEBI" id="CHEBI:15379"/>
        <dbReference type="ChEBI" id="CHEBI:30879"/>
        <dbReference type="ChEBI" id="CHEBI:57618"/>
        <dbReference type="ChEBI" id="CHEBI:58210"/>
        <dbReference type="ChEBI" id="CHEBI:142491"/>
        <dbReference type="EC" id="1.14.14.1"/>
    </reaction>
</comment>
<evidence type="ECO:0000313" key="19">
    <source>
        <dbReference type="Proteomes" id="UP001187343"/>
    </source>
</evidence>
<dbReference type="GO" id="GO:0005789">
    <property type="term" value="C:endoplasmic reticulum membrane"/>
    <property type="evidence" value="ECO:0007669"/>
    <property type="project" value="UniProtKB-SubCell"/>
</dbReference>
<dbReference type="EC" id="1.14.14.-" evidence="16"/>
<dbReference type="GO" id="GO:0008395">
    <property type="term" value="F:steroid hydroxylase activity"/>
    <property type="evidence" value="ECO:0007669"/>
    <property type="project" value="TreeGrafter"/>
</dbReference>
<keyword evidence="17" id="KW-1133">Transmembrane helix</keyword>
<keyword evidence="17" id="KW-0812">Transmembrane</keyword>
<dbReference type="GO" id="GO:0016712">
    <property type="term" value="F:oxidoreductase activity, acting on paired donors, with incorporation or reduction of molecular oxygen, reduced flavin or flavoprotein as one donor, and incorporation of one atom of oxygen"/>
    <property type="evidence" value="ECO:0007669"/>
    <property type="project" value="UniProtKB-EC"/>
</dbReference>
<evidence type="ECO:0000256" key="3">
    <source>
        <dbReference type="ARBA" id="ARBA00004406"/>
    </source>
</evidence>
<dbReference type="InterPro" id="IPR050705">
    <property type="entry name" value="Cytochrome_P450_3A"/>
</dbReference>